<gene>
    <name evidence="1" type="ORF">DCO61_00665</name>
</gene>
<dbReference type="AlphaFoldDB" id="A0A6B0HUS5"/>
<dbReference type="Proteomes" id="UP000477070">
    <property type="component" value="Unassembled WGS sequence"/>
</dbReference>
<proteinExistence type="predicted"/>
<organism evidence="1 2">
    <name type="scientific">Helicobacter saguini</name>
    <dbReference type="NCBI Taxonomy" id="1548018"/>
    <lineage>
        <taxon>Bacteria</taxon>
        <taxon>Pseudomonadati</taxon>
        <taxon>Campylobacterota</taxon>
        <taxon>Epsilonproteobacteria</taxon>
        <taxon>Campylobacterales</taxon>
        <taxon>Helicobacteraceae</taxon>
        <taxon>Helicobacter</taxon>
    </lineage>
</organism>
<protein>
    <submittedName>
        <fullName evidence="1">Uncharacterized protein</fullName>
    </submittedName>
</protein>
<reference evidence="1 2" key="1">
    <citation type="submission" date="2019-12" db="EMBL/GenBank/DDBJ databases">
        <title>Multi-Generational Helicobacter saguini Isolates.</title>
        <authorList>
            <person name="Mannion A."/>
            <person name="Shen Z."/>
            <person name="Fox J.G."/>
        </authorList>
    </citation>
    <scope>NUCLEOTIDE SEQUENCE [LARGE SCALE GENOMIC DNA]</scope>
    <source>
        <strain evidence="2">16-048 (F4)</strain>
    </source>
</reference>
<accession>A0A6B0HUS5</accession>
<comment type="caution">
    <text evidence="1">The sequence shown here is derived from an EMBL/GenBank/DDBJ whole genome shotgun (WGS) entry which is preliminary data.</text>
</comment>
<dbReference type="EMBL" id="QBIU01000001">
    <property type="protein sequence ID" value="MWV68580.1"/>
    <property type="molecule type" value="Genomic_DNA"/>
</dbReference>
<name>A0A6B0HUS5_9HELI</name>
<dbReference type="RefSeq" id="WP_160659254.1">
    <property type="nucleotide sequence ID" value="NZ_JRMP02000001.1"/>
</dbReference>
<sequence length="48" mass="5819">MESTPKSVESIKIETTKRDKIYYDRICQKARIYHKRDCQARLESALEW</sequence>
<evidence type="ECO:0000313" key="1">
    <source>
        <dbReference type="EMBL" id="MWV68580.1"/>
    </source>
</evidence>
<evidence type="ECO:0000313" key="2">
    <source>
        <dbReference type="Proteomes" id="UP000477070"/>
    </source>
</evidence>